<dbReference type="EMBL" id="JAAAHY010001106">
    <property type="protein sequence ID" value="KAF9952647.1"/>
    <property type="molecule type" value="Genomic_DNA"/>
</dbReference>
<dbReference type="OrthoDB" id="2356566at2759"/>
<comment type="caution">
    <text evidence="1">The sequence shown here is derived from an EMBL/GenBank/DDBJ whole genome shotgun (WGS) entry which is preliminary data.</text>
</comment>
<keyword evidence="2" id="KW-1185">Reference proteome</keyword>
<gene>
    <name evidence="1" type="ORF">BGZ70_000549</name>
</gene>
<proteinExistence type="predicted"/>
<sequence length="307" mass="34834">MRGSLPPPYYDIHYPLLKDLVLKDALQPSPPTAEADLYNKLPAFVILNSLIQNLHINSVNVKPTSHFWEAVGTTCADAQRLLVYGRTLSPEAMESFWHACTGFSSIVLSRVDLDTRTIPQNTDFSRIKNIHLYSSERDVMDFGVNEYVSLFKACSELLHLSWTLRDVQPYIQHFMMLSDEATVADSLLKLECLQLHGNAFMDRDIAALLRNTPMLRKFENNNTWFGPIAFDMLQKYHFQHMITVVVVECSGLQSAMVQRILCSCPQLRQLVAGTVFAADLAQPSEPWICRHLARLEKGPEGMGSRNF</sequence>
<name>A0A9P6IZI7_MORAP</name>
<dbReference type="AlphaFoldDB" id="A0A9P6IZI7"/>
<dbReference type="InterPro" id="IPR032675">
    <property type="entry name" value="LRR_dom_sf"/>
</dbReference>
<reference evidence="1" key="1">
    <citation type="journal article" date="2020" name="Fungal Divers.">
        <title>Resolving the Mortierellaceae phylogeny through synthesis of multi-gene phylogenetics and phylogenomics.</title>
        <authorList>
            <person name="Vandepol N."/>
            <person name="Liber J."/>
            <person name="Desiro A."/>
            <person name="Na H."/>
            <person name="Kennedy M."/>
            <person name="Barry K."/>
            <person name="Grigoriev I.V."/>
            <person name="Miller A.N."/>
            <person name="O'Donnell K."/>
            <person name="Stajich J.E."/>
            <person name="Bonito G."/>
        </authorList>
    </citation>
    <scope>NUCLEOTIDE SEQUENCE</scope>
    <source>
        <strain evidence="1">CK1249</strain>
    </source>
</reference>
<dbReference type="SUPFAM" id="SSF52047">
    <property type="entry name" value="RNI-like"/>
    <property type="match status" value="1"/>
</dbReference>
<evidence type="ECO:0000313" key="1">
    <source>
        <dbReference type="EMBL" id="KAF9952647.1"/>
    </source>
</evidence>
<accession>A0A9P6IZI7</accession>
<organism evidence="1 2">
    <name type="scientific">Mortierella alpina</name>
    <name type="common">Oleaginous fungus</name>
    <name type="synonym">Mortierella renispora</name>
    <dbReference type="NCBI Taxonomy" id="64518"/>
    <lineage>
        <taxon>Eukaryota</taxon>
        <taxon>Fungi</taxon>
        <taxon>Fungi incertae sedis</taxon>
        <taxon>Mucoromycota</taxon>
        <taxon>Mortierellomycotina</taxon>
        <taxon>Mortierellomycetes</taxon>
        <taxon>Mortierellales</taxon>
        <taxon>Mortierellaceae</taxon>
        <taxon>Mortierella</taxon>
    </lineage>
</organism>
<protein>
    <submittedName>
        <fullName evidence="1">Uncharacterized protein</fullName>
    </submittedName>
</protein>
<dbReference type="Proteomes" id="UP000738359">
    <property type="component" value="Unassembled WGS sequence"/>
</dbReference>
<dbReference type="Gene3D" id="3.80.10.10">
    <property type="entry name" value="Ribonuclease Inhibitor"/>
    <property type="match status" value="1"/>
</dbReference>
<evidence type="ECO:0000313" key="2">
    <source>
        <dbReference type="Proteomes" id="UP000738359"/>
    </source>
</evidence>